<comment type="caution">
    <text evidence="1">The sequence shown here is derived from an EMBL/GenBank/DDBJ whole genome shotgun (WGS) entry which is preliminary data.</text>
</comment>
<proteinExistence type="predicted"/>
<name>A0A1F6FJ13_9BACT</name>
<dbReference type="AlphaFoldDB" id="A0A1F6FJ13"/>
<evidence type="ECO:0000313" key="1">
    <source>
        <dbReference type="EMBL" id="OGG85830.1"/>
    </source>
</evidence>
<reference evidence="1 2" key="1">
    <citation type="journal article" date="2016" name="Nat. Commun.">
        <title>Thousands of microbial genomes shed light on interconnected biogeochemical processes in an aquifer system.</title>
        <authorList>
            <person name="Anantharaman K."/>
            <person name="Brown C.T."/>
            <person name="Hug L.A."/>
            <person name="Sharon I."/>
            <person name="Castelle C.J."/>
            <person name="Probst A.J."/>
            <person name="Thomas B.C."/>
            <person name="Singh A."/>
            <person name="Wilkins M.J."/>
            <person name="Karaoz U."/>
            <person name="Brodie E.L."/>
            <person name="Williams K.H."/>
            <person name="Hubbard S.S."/>
            <person name="Banfield J.F."/>
        </authorList>
    </citation>
    <scope>NUCLEOTIDE SEQUENCE [LARGE SCALE GENOMIC DNA]</scope>
</reference>
<organism evidence="1 2">
    <name type="scientific">Candidatus Kaiserbacteria bacterium RIFOXYB1_FULL_46_14</name>
    <dbReference type="NCBI Taxonomy" id="1798531"/>
    <lineage>
        <taxon>Bacteria</taxon>
        <taxon>Candidatus Kaiseribacteriota</taxon>
    </lineage>
</organism>
<dbReference type="EMBL" id="MFMS01000004">
    <property type="protein sequence ID" value="OGG85830.1"/>
    <property type="molecule type" value="Genomic_DNA"/>
</dbReference>
<gene>
    <name evidence="1" type="ORF">A2392_00190</name>
</gene>
<sequence length="64" mass="6825">MQEQIENLAAAGNCNGQMIAALENLGYKVITDPFLGKGVSAVSSDGEQVTCYHPRLDENKTADP</sequence>
<evidence type="ECO:0000313" key="2">
    <source>
        <dbReference type="Proteomes" id="UP000177395"/>
    </source>
</evidence>
<dbReference type="Proteomes" id="UP000177395">
    <property type="component" value="Unassembled WGS sequence"/>
</dbReference>
<protein>
    <submittedName>
        <fullName evidence="1">Uncharacterized protein</fullName>
    </submittedName>
</protein>
<accession>A0A1F6FJ13</accession>